<comment type="caution">
    <text evidence="3">The sequence shown here is derived from an EMBL/GenBank/DDBJ whole genome shotgun (WGS) entry which is preliminary data.</text>
</comment>
<reference evidence="3" key="1">
    <citation type="submission" date="2021-02" db="EMBL/GenBank/DDBJ databases">
        <authorList>
            <person name="Dougan E. K."/>
            <person name="Rhodes N."/>
            <person name="Thang M."/>
            <person name="Chan C."/>
        </authorList>
    </citation>
    <scope>NUCLEOTIDE SEQUENCE</scope>
</reference>
<evidence type="ECO:0000313" key="4">
    <source>
        <dbReference type="Proteomes" id="UP000654075"/>
    </source>
</evidence>
<dbReference type="EMBL" id="CAJNNV010025399">
    <property type="protein sequence ID" value="CAE8614284.1"/>
    <property type="molecule type" value="Genomic_DNA"/>
</dbReference>
<accession>A0A813FNB1</accession>
<feature type="compositionally biased region" description="Basic and acidic residues" evidence="2">
    <location>
        <begin position="373"/>
        <end position="383"/>
    </location>
</feature>
<evidence type="ECO:0000256" key="1">
    <source>
        <dbReference type="SAM" id="Coils"/>
    </source>
</evidence>
<feature type="region of interest" description="Disordered" evidence="2">
    <location>
        <begin position="333"/>
        <end position="383"/>
    </location>
</feature>
<feature type="compositionally biased region" description="Polar residues" evidence="2">
    <location>
        <begin position="343"/>
        <end position="357"/>
    </location>
</feature>
<feature type="region of interest" description="Disordered" evidence="2">
    <location>
        <begin position="233"/>
        <end position="273"/>
    </location>
</feature>
<keyword evidence="1" id="KW-0175">Coiled coil</keyword>
<gene>
    <name evidence="3" type="ORF">PGLA1383_LOCUS32011</name>
</gene>
<sequence length="553" mass="61978">MLPTALAPEFEAAVVPEFEAAVVDALAVTALHETRLQDRACWEQTQLIHAQELVLSQDSYWAKEVEHAELSLELAEMQDVQVELTAVREEAAAWKACARSASEAVQRLEVLAGKEQIRAERLRGCALQQQSRCVDLERHLEAESAQKTRLAAQVQALGSRVAWRHQEAEQERSMWVLQRRELDRALEDARHRITEAEVEAEAVQREAAMKRDRTLRQLRAQFERQEAAIVASSGSAIGEDESSAGSPRALYHSAAPRRRRSCPGKGARSLQGTKVAALRSAIYRQDQEGKREIHDLQAEFFREQQQLSLEEFSWRQRHQRLSSQLRDSLISASEARHPPLPSPGTSLNTPPRLTRSPSELPKHLIDADGAGLEPRERVTSDPSEELRVADLCPPSCRRAESRAGQLGRRHELLTGSAPCRFMLDPCVALPSQFDGSIIAKRQSSCVPAVSVKQQRMFPHARMKATLNAMVTFRVHQVLCKHFRASRVRSPQTARQQSLRSIEPAVLEEELGLSAAGQAVQISHLRAELSEEQQLEARCLQRIRCKHLASNCCS</sequence>
<evidence type="ECO:0000313" key="3">
    <source>
        <dbReference type="EMBL" id="CAE8614284.1"/>
    </source>
</evidence>
<dbReference type="Proteomes" id="UP000654075">
    <property type="component" value="Unassembled WGS sequence"/>
</dbReference>
<name>A0A813FNB1_POLGL</name>
<evidence type="ECO:0000256" key="2">
    <source>
        <dbReference type="SAM" id="MobiDB-lite"/>
    </source>
</evidence>
<organism evidence="3 4">
    <name type="scientific">Polarella glacialis</name>
    <name type="common">Dinoflagellate</name>
    <dbReference type="NCBI Taxonomy" id="89957"/>
    <lineage>
        <taxon>Eukaryota</taxon>
        <taxon>Sar</taxon>
        <taxon>Alveolata</taxon>
        <taxon>Dinophyceae</taxon>
        <taxon>Suessiales</taxon>
        <taxon>Suessiaceae</taxon>
        <taxon>Polarella</taxon>
    </lineage>
</organism>
<keyword evidence="4" id="KW-1185">Reference proteome</keyword>
<dbReference type="AlphaFoldDB" id="A0A813FNB1"/>
<protein>
    <submittedName>
        <fullName evidence="3">Uncharacterized protein</fullName>
    </submittedName>
</protein>
<feature type="coiled-coil region" evidence="1">
    <location>
        <begin position="179"/>
        <end position="213"/>
    </location>
</feature>
<proteinExistence type="predicted"/>